<sequence>MLQRLEIRLAYTGKTAPLNQDIFAGTCPKLRDVFLSRVPLLDRGYPAFQSVTRIEFGRRPVYRFSTISQVFPRAQRLNMILDSLSGDAPPPQHVPARPPHLTRLRIWTTLNVLPPEVTAVLSASPPIADVELDWWSGMRFDSAVPEYISISEYLQNMNGPLDLSVFSIDGGGFTTDIVLLDLKSGVKRTFREPQLLESDNESNRRALRGQDIVTYNFTEERFRPGLSMIVALHIEPLFWNEIDDLTRRLPALQLVELLVHGCPKNDSVIDVDRWMNQDDHFPVPPIPRAESCRVVELKITAKPKTPGLKIRAFTILRLIRHCHFLGPDVRARVTLENVSRIPCEYDGVLGSVAC</sequence>
<keyword evidence="2" id="KW-1185">Reference proteome</keyword>
<name>A0A165LA13_EXIGL</name>
<evidence type="ECO:0000313" key="1">
    <source>
        <dbReference type="EMBL" id="KZV97578.1"/>
    </source>
</evidence>
<protein>
    <recommendedName>
        <fullName evidence="3">F-box domain-containing protein</fullName>
    </recommendedName>
</protein>
<reference evidence="1 2" key="1">
    <citation type="journal article" date="2016" name="Mol. Biol. Evol.">
        <title>Comparative Genomics of Early-Diverging Mushroom-Forming Fungi Provides Insights into the Origins of Lignocellulose Decay Capabilities.</title>
        <authorList>
            <person name="Nagy L.G."/>
            <person name="Riley R."/>
            <person name="Tritt A."/>
            <person name="Adam C."/>
            <person name="Daum C."/>
            <person name="Floudas D."/>
            <person name="Sun H."/>
            <person name="Yadav J.S."/>
            <person name="Pangilinan J."/>
            <person name="Larsson K.H."/>
            <person name="Matsuura K."/>
            <person name="Barry K."/>
            <person name="Labutti K."/>
            <person name="Kuo R."/>
            <person name="Ohm R.A."/>
            <person name="Bhattacharya S.S."/>
            <person name="Shirouzu T."/>
            <person name="Yoshinaga Y."/>
            <person name="Martin F.M."/>
            <person name="Grigoriev I.V."/>
            <person name="Hibbett D.S."/>
        </authorList>
    </citation>
    <scope>NUCLEOTIDE SEQUENCE [LARGE SCALE GENOMIC DNA]</scope>
    <source>
        <strain evidence="1 2">HHB12029</strain>
    </source>
</reference>
<accession>A0A165LA13</accession>
<gene>
    <name evidence="1" type="ORF">EXIGLDRAFT_764238</name>
</gene>
<dbReference type="InParanoid" id="A0A165LA13"/>
<organism evidence="1 2">
    <name type="scientific">Exidia glandulosa HHB12029</name>
    <dbReference type="NCBI Taxonomy" id="1314781"/>
    <lineage>
        <taxon>Eukaryota</taxon>
        <taxon>Fungi</taxon>
        <taxon>Dikarya</taxon>
        <taxon>Basidiomycota</taxon>
        <taxon>Agaricomycotina</taxon>
        <taxon>Agaricomycetes</taxon>
        <taxon>Auriculariales</taxon>
        <taxon>Exidiaceae</taxon>
        <taxon>Exidia</taxon>
    </lineage>
</organism>
<evidence type="ECO:0000313" key="2">
    <source>
        <dbReference type="Proteomes" id="UP000077266"/>
    </source>
</evidence>
<dbReference type="EMBL" id="KV425928">
    <property type="protein sequence ID" value="KZV97578.1"/>
    <property type="molecule type" value="Genomic_DNA"/>
</dbReference>
<dbReference type="AlphaFoldDB" id="A0A165LA13"/>
<proteinExistence type="predicted"/>
<dbReference type="Proteomes" id="UP000077266">
    <property type="component" value="Unassembled WGS sequence"/>
</dbReference>
<evidence type="ECO:0008006" key="3">
    <source>
        <dbReference type="Google" id="ProtNLM"/>
    </source>
</evidence>